<keyword evidence="11" id="KW-0256">Endoplasmic reticulum</keyword>
<feature type="domain" description="Plastocyanin-like" evidence="20">
    <location>
        <begin position="858"/>
        <end position="1004"/>
    </location>
</feature>
<comment type="similarity">
    <text evidence="4">Belongs to the multicopper oxidase family.</text>
</comment>
<gene>
    <name evidence="23" type="ORF">PaG_00288</name>
</gene>
<feature type="region of interest" description="Disordered" evidence="18">
    <location>
        <begin position="156"/>
        <end position="184"/>
    </location>
</feature>
<protein>
    <recommendedName>
        <fullName evidence="6">Dol-P-Glc:Glc(2)Man(9)GlcNAc(2)-PP-Dol alpha-1,2-glucosyltransferase</fullName>
        <ecNumber evidence="5">2.4.1.256</ecNumber>
    </recommendedName>
    <alternativeName>
        <fullName evidence="15">Asparagine-linked glycosylation protein 10</fullName>
    </alternativeName>
</protein>
<dbReference type="GO" id="GO:0005789">
    <property type="term" value="C:endoplasmic reticulum membrane"/>
    <property type="evidence" value="ECO:0007669"/>
    <property type="project" value="UniProtKB-SubCell"/>
</dbReference>
<feature type="transmembrane region" description="Helical" evidence="19">
    <location>
        <begin position="463"/>
        <end position="481"/>
    </location>
</feature>
<dbReference type="GO" id="GO:0005507">
    <property type="term" value="F:copper ion binding"/>
    <property type="evidence" value="ECO:0007669"/>
    <property type="project" value="InterPro"/>
</dbReference>
<evidence type="ECO:0000259" key="20">
    <source>
        <dbReference type="Pfam" id="PF00394"/>
    </source>
</evidence>
<comment type="similarity">
    <text evidence="3">Belongs to the ALG10 glucosyltransferase family.</text>
</comment>
<evidence type="ECO:0000256" key="17">
    <source>
        <dbReference type="ARBA" id="ARBA00048064"/>
    </source>
</evidence>
<evidence type="ECO:0000256" key="15">
    <source>
        <dbReference type="ARBA" id="ARBA00032069"/>
    </source>
</evidence>
<dbReference type="InterPro" id="IPR033138">
    <property type="entry name" value="Cu_oxidase_CS"/>
</dbReference>
<feature type="domain" description="Plastocyanin-like" evidence="21">
    <location>
        <begin position="1188"/>
        <end position="1271"/>
    </location>
</feature>
<dbReference type="InterPro" id="IPR002355">
    <property type="entry name" value="Cu_oxidase_Cu_BS"/>
</dbReference>
<accession>W3VUM0</accession>
<comment type="catalytic activity">
    <reaction evidence="17">
        <text>an alpha-D-Glc-(1-&gt;3)-alpha-D-Glc-(1-&gt;3)-alpha-D-Man-(1-&gt;2)-alpha-D-Man-(1-&gt;2)-alpha-D-Man-(1-&gt;3)-[alpha-D-Man-(1-&gt;2)-alpha-D-Man-(1-&gt;3)-[alpha-D-Man-(1-&gt;2)-alpha-D-Man-(1-&gt;6)]-alpha-D-Man-(1-&gt;6)]-beta-D-Man-(1-&gt;4)-beta-D-GlcNAc-(1-&gt;4)-alpha-D-GlcNAc-diphospho-di-trans,poly-cis-dolichol + a di-trans,poly-cis-dolichyl beta-D-glucosyl phosphate = a alpha-D-Glc-(1-&gt;2)-alpha-D-Glc-(1-&gt;3)-alpha-D-Glc-(1-&gt;3)-alpha-D-Man-(1-&gt;2)-alpha-D-Man-(1-&gt;2)-alpha-D-Man-(1-&gt;3)-[alpha-D-Man-(1-&gt;2)-alpha-D-Man-(1-&gt;3)-[alpha-D-Man-(1-&gt;2)-alpha-D-Man-(1-&gt;6)]-alpha-D-Man-(1-&gt;6)]-beta-D-Man-(1-&gt;4)-beta-D-GlcNAc-(1-&gt;4)-alpha-D-GlcNAc-diphospho-di-trans,poly-cis-dolichol + a di-trans,poly-cis-dolichyl phosphate + H(+)</text>
        <dbReference type="Rhea" id="RHEA:29543"/>
        <dbReference type="Rhea" id="RHEA-COMP:19498"/>
        <dbReference type="Rhea" id="RHEA-COMP:19502"/>
        <dbReference type="Rhea" id="RHEA-COMP:19512"/>
        <dbReference type="Rhea" id="RHEA-COMP:19522"/>
        <dbReference type="ChEBI" id="CHEBI:15378"/>
        <dbReference type="ChEBI" id="CHEBI:57525"/>
        <dbReference type="ChEBI" id="CHEBI:57683"/>
        <dbReference type="ChEBI" id="CHEBI:132522"/>
        <dbReference type="ChEBI" id="CHEBI:132523"/>
        <dbReference type="EC" id="2.4.1.256"/>
    </reaction>
    <physiologicalReaction direction="left-to-right" evidence="17">
        <dbReference type="Rhea" id="RHEA:29544"/>
    </physiologicalReaction>
</comment>
<comment type="subcellular location">
    <subcellularLocation>
        <location evidence="1">Endoplasmic reticulum membrane</location>
        <topology evidence="1">Multi-pass membrane protein</topology>
    </subcellularLocation>
</comment>
<dbReference type="PANTHER" id="PTHR12989:SF10">
    <property type="entry name" value="DOL-P-GLC:GLC(2)MAN(9)GLCNAC(2)-PP-DOL ALPHA-1,2-GLUCOSYLTRANSFERASE-RELATED"/>
    <property type="match status" value="1"/>
</dbReference>
<evidence type="ECO:0000256" key="18">
    <source>
        <dbReference type="SAM" id="MobiDB-lite"/>
    </source>
</evidence>
<evidence type="ECO:0000256" key="3">
    <source>
        <dbReference type="ARBA" id="ARBA00010600"/>
    </source>
</evidence>
<dbReference type="OrthoDB" id="2121828at2759"/>
<dbReference type="Pfam" id="PF00394">
    <property type="entry name" value="Cu-oxidase"/>
    <property type="match status" value="1"/>
</dbReference>
<evidence type="ECO:0000259" key="22">
    <source>
        <dbReference type="Pfam" id="PF07732"/>
    </source>
</evidence>
<dbReference type="InterPro" id="IPR008972">
    <property type="entry name" value="Cupredoxin"/>
</dbReference>
<evidence type="ECO:0000256" key="16">
    <source>
        <dbReference type="ARBA" id="ARBA00044727"/>
    </source>
</evidence>
<evidence type="ECO:0000256" key="6">
    <source>
        <dbReference type="ARBA" id="ARBA00018512"/>
    </source>
</evidence>
<evidence type="ECO:0000256" key="4">
    <source>
        <dbReference type="ARBA" id="ARBA00010609"/>
    </source>
</evidence>
<keyword evidence="13" id="KW-0560">Oxidoreductase</keyword>
<feature type="transmembrane region" description="Helical" evidence="19">
    <location>
        <begin position="410"/>
        <end position="432"/>
    </location>
</feature>
<evidence type="ECO:0000256" key="2">
    <source>
        <dbReference type="ARBA" id="ARBA00004922"/>
    </source>
</evidence>
<keyword evidence="7" id="KW-0328">Glycosyltransferase</keyword>
<feature type="transmembrane region" description="Helical" evidence="19">
    <location>
        <begin position="533"/>
        <end position="555"/>
    </location>
</feature>
<feature type="transmembrane region" description="Helical" evidence="19">
    <location>
        <begin position="6"/>
        <end position="27"/>
    </location>
</feature>
<organism evidence="23 24">
    <name type="scientific">Moesziomyces aphidis</name>
    <name type="common">Pseudozyma aphidis</name>
    <dbReference type="NCBI Taxonomy" id="84754"/>
    <lineage>
        <taxon>Eukaryota</taxon>
        <taxon>Fungi</taxon>
        <taxon>Dikarya</taxon>
        <taxon>Basidiomycota</taxon>
        <taxon>Ustilaginomycotina</taxon>
        <taxon>Ustilaginomycetes</taxon>
        <taxon>Ustilaginales</taxon>
        <taxon>Ustilaginaceae</taxon>
        <taxon>Moesziomyces</taxon>
    </lineage>
</organism>
<dbReference type="HOGENOM" id="CLU_257118_0_0_1"/>
<keyword evidence="12 19" id="KW-1133">Transmembrane helix</keyword>
<evidence type="ECO:0000256" key="13">
    <source>
        <dbReference type="ARBA" id="ARBA00023002"/>
    </source>
</evidence>
<feature type="transmembrane region" description="Helical" evidence="19">
    <location>
        <begin position="198"/>
        <end position="216"/>
    </location>
</feature>
<name>W3VUM0_MOEAP</name>
<feature type="transmembrane region" description="Helical" evidence="19">
    <location>
        <begin position="649"/>
        <end position="668"/>
    </location>
</feature>
<keyword evidence="9 19" id="KW-0812">Transmembrane</keyword>
<evidence type="ECO:0000313" key="23">
    <source>
        <dbReference type="EMBL" id="ETS65219.1"/>
    </source>
</evidence>
<feature type="region of interest" description="Disordered" evidence="18">
    <location>
        <begin position="812"/>
        <end position="831"/>
    </location>
</feature>
<evidence type="ECO:0000256" key="10">
    <source>
        <dbReference type="ARBA" id="ARBA00022723"/>
    </source>
</evidence>
<dbReference type="InterPro" id="IPR011707">
    <property type="entry name" value="Cu-oxidase-like_N"/>
</dbReference>
<dbReference type="Gene3D" id="2.60.40.420">
    <property type="entry name" value="Cupredoxins - blue copper proteins"/>
    <property type="match status" value="3"/>
</dbReference>
<keyword evidence="14 19" id="KW-0472">Membrane</keyword>
<dbReference type="PANTHER" id="PTHR12989">
    <property type="entry name" value="ALPHA-1,2-GLUCOSYLTRANSFERASE ALG10"/>
    <property type="match status" value="1"/>
</dbReference>
<evidence type="ECO:0000256" key="11">
    <source>
        <dbReference type="ARBA" id="ARBA00022824"/>
    </source>
</evidence>
<evidence type="ECO:0000256" key="19">
    <source>
        <dbReference type="SAM" id="Phobius"/>
    </source>
</evidence>
<evidence type="ECO:0000256" key="14">
    <source>
        <dbReference type="ARBA" id="ARBA00023136"/>
    </source>
</evidence>
<evidence type="ECO:0000256" key="12">
    <source>
        <dbReference type="ARBA" id="ARBA00022989"/>
    </source>
</evidence>
<comment type="pathway">
    <text evidence="2">Protein modification; protein glycosylation.</text>
</comment>
<dbReference type="EC" id="2.4.1.256" evidence="5"/>
<dbReference type="Pfam" id="PF07732">
    <property type="entry name" value="Cu-oxidase_3"/>
    <property type="match status" value="1"/>
</dbReference>
<evidence type="ECO:0000256" key="9">
    <source>
        <dbReference type="ARBA" id="ARBA00022692"/>
    </source>
</evidence>
<dbReference type="InterPro" id="IPR011706">
    <property type="entry name" value="Cu-oxidase_C"/>
</dbReference>
<dbReference type="GO" id="GO:0006488">
    <property type="term" value="P:dolichol-linked oligosaccharide biosynthetic process"/>
    <property type="evidence" value="ECO:0007669"/>
    <property type="project" value="InterPro"/>
</dbReference>
<evidence type="ECO:0000256" key="5">
    <source>
        <dbReference type="ARBA" id="ARBA00011967"/>
    </source>
</evidence>
<evidence type="ECO:0000256" key="1">
    <source>
        <dbReference type="ARBA" id="ARBA00004477"/>
    </source>
</evidence>
<feature type="domain" description="Plastocyanin-like" evidence="21">
    <location>
        <begin position="1290"/>
        <end position="1328"/>
    </location>
</feature>
<keyword evidence="10" id="KW-0479">Metal-binding</keyword>
<dbReference type="SUPFAM" id="SSF49503">
    <property type="entry name" value="Cupredoxins"/>
    <property type="match status" value="3"/>
</dbReference>
<feature type="transmembrane region" description="Helical" evidence="19">
    <location>
        <begin position="356"/>
        <end position="376"/>
    </location>
</feature>
<keyword evidence="24" id="KW-1185">Reference proteome</keyword>
<proteinExistence type="inferred from homology"/>
<sequence length="1359" mass="149417">MPTSIPLAQHIPTLIFLAVTVLTAALINRTQPTPYIDEIFHVPQAQRFCSALAHASPSQVWAQLGRIDYDPKLTTPPGLYLVSLALTKVLPGWKCSDVVWLRSTNLVLLLTLPVLVARIVEHSEQPPSYASAAKSAVQAKEKQNPVSREQIRALQDRAKHDRPPAPAPAPTRLPAAPSVPKRSQGNAALPVRLKRREASVYIMGVACTISMVPPLWFFGFLYYTDVASVWLVLACIVLYNRLTAAPSLQSLALAGTASLLAVLVRQTNLVWVGFAAGQATLAAVQPASKSSGLLVEVRDVVLLAFGRARGSTRFWTTLGYNVAAMMPMLAGAAWFVRWNGSIVLGDKANHQAGTHLAQIGYFLLFATAFGLPALVLSLSTSAQQGTGGTSMLTSVRGAVRTVACRAFGTIWRCMLTLLIAVLFWAAAAYYTIEHPFLLADNRHYTFYLWRLFRRSLGPVQPRFALVPMYVVALYAWALALVRRTSVLRGILLGCATAATLVPTPLVEPRYFVVPYVLLRVYTQPVEKEGAVKWVYLAAEAGVLAAVNLATVGLFLRRAVLRNTRAIAEAPLREVSQTPGFGTWRQVVRTARHQRRIQRCKAWQGEVRRRFMSAKKKEKSRNDPLLFGHAHITPFDAQASSATPQHSAMLFRLVTLLCVSTLWTGALAVSDITFSSSARRDHRPEVVVRHYTLNVTSTTLWQGCEPFGGVVVNGSFPGPTLRARAGEILQVRVWNFLADQNLTMHFHGLAMIQHPVMDGTTLVSQWPIYPGRFFDYRIPLTAEDKGTYFYHSHAGVQAMTAHGALVVEDPSGPYNDPAQLAHQEEKHPGSVKLKHVQGTKGLKKGGGSDGAGPYSWDEDRVLALGDWWGYSSLDRIHSQLNADPFAWPGSATKLLLNGQSTPLAAETCNATKAQLVGVDCKDAPACGAGVGWPEVQLDYGKTYRLRMVGAVSLMYVSAAILEPGSNRLQNMTLIEADGSYLAAQTVDRVELASGQRYSVLYTAPTRKEVEKDRSGGVHWMRIESRWRAGPSMWVKLTYPSARHSSPAVVDPPSVAKDARLLPNETFGWVTADMAPLRSGGGEEWWYADKMPRDDQVTRTVVIDTQQVKFYASKRGVRWDENGEVFDDTDVATPAPYLVRTMLGDITLPSADQFNTALLNPTSYNTSSGVQPIVNATSSELAAAAERRWAQAYDSRLNMYFARQHEVIDIVLVNRPSQLSSQVEIHPWHMHSHKHWTRTIHPGTFSFSRLNAIYASNPNFTNPIQRDTSIVYASPGAAYLNQSLPSTNDDGGFAVLRYKVKSNNAGFFLLHCHLQFHLAMGMATVWSINPAALNPLHANTHNIQGLDPAYLTPGTNVPALT</sequence>
<feature type="transmembrane region" description="Helical" evidence="19">
    <location>
        <begin position="486"/>
        <end position="505"/>
    </location>
</feature>
<dbReference type="GO" id="GO:0016491">
    <property type="term" value="F:oxidoreductase activity"/>
    <property type="evidence" value="ECO:0007669"/>
    <property type="project" value="UniProtKB-KW"/>
</dbReference>
<evidence type="ECO:0000256" key="8">
    <source>
        <dbReference type="ARBA" id="ARBA00022679"/>
    </source>
</evidence>
<evidence type="ECO:0000256" key="7">
    <source>
        <dbReference type="ARBA" id="ARBA00022676"/>
    </source>
</evidence>
<dbReference type="PROSITE" id="PS00080">
    <property type="entry name" value="MULTICOPPER_OXIDASE2"/>
    <property type="match status" value="1"/>
</dbReference>
<feature type="transmembrane region" description="Helical" evidence="19">
    <location>
        <begin position="317"/>
        <end position="336"/>
    </location>
</feature>
<dbReference type="Proteomes" id="UP000019462">
    <property type="component" value="Unassembled WGS sequence"/>
</dbReference>
<feature type="domain" description="Plastocyanin-like" evidence="22">
    <location>
        <begin position="707"/>
        <end position="810"/>
    </location>
</feature>
<keyword evidence="8" id="KW-0808">Transferase</keyword>
<comment type="function">
    <text evidence="16">Dol-P-Glc:Glc(2)Man(9)GlcNAc(2)-PP-Dol alpha-1,2-glucosyltransferase that operates in the biosynthetic pathway of dolichol-linked oligosaccharides, the glycan precursors employed in protein asparagine (N)-glycosylation. The assembly of dolichol-linked oligosaccharides begins on the cytosolic side of the endoplasmic reticulum membrane and finishes in its lumen. The sequential addition of sugars to dolichol pyrophosphate produces dolichol-linked oligosaccharides containing fourteen sugars, including two GlcNAcs, nine mannoses and three glucoses. Once assembled, the oligosaccharide is transferred from the lipid to nascent proteins by oligosaccharyltransferases. In the lumen of the endoplasmic reticulum, adds the third and last glucose residue from dolichyl phosphate glucose (Dol-P-Glc) onto the lipid-linked oligosaccharide intermediate Glc(2)Man(9)GlcNAc(2)-PP-Dol to produce Glc(3)Man(9)GlcNAc(2)-PP-Dol.</text>
</comment>
<dbReference type="Pfam" id="PF04922">
    <property type="entry name" value="DIE2_ALG10"/>
    <property type="match status" value="2"/>
</dbReference>
<evidence type="ECO:0000313" key="24">
    <source>
        <dbReference type="Proteomes" id="UP000019462"/>
    </source>
</evidence>
<dbReference type="Pfam" id="PF07731">
    <property type="entry name" value="Cu-oxidase_2"/>
    <property type="match status" value="2"/>
</dbReference>
<evidence type="ECO:0000259" key="21">
    <source>
        <dbReference type="Pfam" id="PF07731"/>
    </source>
</evidence>
<comment type="caution">
    <text evidence="23">The sequence shown here is derived from an EMBL/GenBank/DDBJ whole genome shotgun (WGS) entry which is preliminary data.</text>
</comment>
<dbReference type="InterPro" id="IPR016900">
    <property type="entry name" value="Alg10"/>
</dbReference>
<reference evidence="23 24" key="1">
    <citation type="journal article" date="2014" name="Genome Announc.">
        <title>Genome sequence of the basidiomycetous fungus Pseudozyma aphidis DSM70725, an efficient producer of biosurfactant mannosylerythritol lipids.</title>
        <authorList>
            <person name="Lorenz S."/>
            <person name="Guenther M."/>
            <person name="Grumaz C."/>
            <person name="Rupp S."/>
            <person name="Zibek S."/>
            <person name="Sohn K."/>
        </authorList>
    </citation>
    <scope>NUCLEOTIDE SEQUENCE [LARGE SCALE GENOMIC DNA]</scope>
    <source>
        <strain evidence="24">ATCC 32657 / CBS 517.83 / DSM 70725 / JCM 10318 / NBRC 10182 / NRRL Y-7954 / St-0401</strain>
    </source>
</reference>
<dbReference type="PROSITE" id="PS00079">
    <property type="entry name" value="MULTICOPPER_OXIDASE1"/>
    <property type="match status" value="1"/>
</dbReference>
<dbReference type="GO" id="GO:0106073">
    <property type="term" value="F:dolichyl pyrophosphate Glc2Man9GlcNAc2 alpha-1,2-glucosyltransferase activity"/>
    <property type="evidence" value="ECO:0007669"/>
    <property type="project" value="UniProtKB-EC"/>
</dbReference>
<dbReference type="InterPro" id="IPR001117">
    <property type="entry name" value="Cu-oxidase_2nd"/>
</dbReference>
<dbReference type="EMBL" id="AWNI01000002">
    <property type="protein sequence ID" value="ETS65219.1"/>
    <property type="molecule type" value="Genomic_DNA"/>
</dbReference>